<accession>A0A975SM82</accession>
<reference evidence="2" key="1">
    <citation type="submission" date="2020-11" db="EMBL/GenBank/DDBJ databases">
        <title>Azospira inquinata sp. nov.</title>
        <authorList>
            <person name="Moe W.M."/>
            <person name="Mikes M.C."/>
        </authorList>
    </citation>
    <scope>NUCLEOTIDE SEQUENCE</scope>
    <source>
        <strain evidence="2">Azo-3</strain>
    </source>
</reference>
<gene>
    <name evidence="2" type="ORF">Azoinq_11480</name>
</gene>
<dbReference type="EMBL" id="CP064782">
    <property type="protein sequence ID" value="QWT48470.1"/>
    <property type="molecule type" value="Genomic_DNA"/>
</dbReference>
<keyword evidence="1" id="KW-0812">Transmembrane</keyword>
<feature type="transmembrane region" description="Helical" evidence="1">
    <location>
        <begin position="158"/>
        <end position="181"/>
    </location>
</feature>
<keyword evidence="3" id="KW-1185">Reference proteome</keyword>
<sequence>MSLTPASPQPTSLQRIRKTSRVLGYFCLVLTWGLPLAAVLVWLLGDQANLASRVGNGIAITLEQPLATWQRLGGAGVALVQFGCLSVGLWHVRRCLLDFAQGVFFHIRVVVHLRRFAAWVCASSLVSLLSQPLLSVLLTLNNGVGHRQLSVGVSGHELFALFVAGTLWLIASVMTHASALADENAQFI</sequence>
<dbReference type="Proteomes" id="UP000683428">
    <property type="component" value="Chromosome"/>
</dbReference>
<keyword evidence="1" id="KW-0472">Membrane</keyword>
<evidence type="ECO:0008006" key="4">
    <source>
        <dbReference type="Google" id="ProtNLM"/>
    </source>
</evidence>
<protein>
    <recommendedName>
        <fullName evidence="4">DUF2975 domain-containing protein</fullName>
    </recommendedName>
</protein>
<evidence type="ECO:0000256" key="1">
    <source>
        <dbReference type="SAM" id="Phobius"/>
    </source>
</evidence>
<dbReference type="RefSeq" id="WP_216128951.1">
    <property type="nucleotide sequence ID" value="NZ_CP064782.1"/>
</dbReference>
<dbReference type="KEGG" id="aiq:Azoinq_11480"/>
<evidence type="ECO:0000313" key="2">
    <source>
        <dbReference type="EMBL" id="QWT48470.1"/>
    </source>
</evidence>
<feature type="transmembrane region" description="Helical" evidence="1">
    <location>
        <begin position="116"/>
        <end position="138"/>
    </location>
</feature>
<organism evidence="2 3">
    <name type="scientific">Azospira inquinata</name>
    <dbReference type="NCBI Taxonomy" id="2785627"/>
    <lineage>
        <taxon>Bacteria</taxon>
        <taxon>Pseudomonadati</taxon>
        <taxon>Pseudomonadota</taxon>
        <taxon>Betaproteobacteria</taxon>
        <taxon>Rhodocyclales</taxon>
        <taxon>Rhodocyclaceae</taxon>
        <taxon>Azospira</taxon>
    </lineage>
</organism>
<proteinExistence type="predicted"/>
<feature type="transmembrane region" description="Helical" evidence="1">
    <location>
        <begin position="22"/>
        <end position="44"/>
    </location>
</feature>
<name>A0A975SM82_9RHOO</name>
<feature type="transmembrane region" description="Helical" evidence="1">
    <location>
        <begin position="72"/>
        <end position="92"/>
    </location>
</feature>
<dbReference type="AlphaFoldDB" id="A0A975SM82"/>
<keyword evidence="1" id="KW-1133">Transmembrane helix</keyword>
<evidence type="ECO:0000313" key="3">
    <source>
        <dbReference type="Proteomes" id="UP000683428"/>
    </source>
</evidence>